<dbReference type="InterPro" id="IPR039840">
    <property type="entry name" value="NAA80"/>
</dbReference>
<reference evidence="2 3" key="1">
    <citation type="submission" date="2018-05" db="EMBL/GenBank/DDBJ databases">
        <title>Genomic Encyclopedia of Type Strains, Phase IV (KMG-IV): sequencing the most valuable type-strain genomes for metagenomic binning, comparative biology and taxonomic classification.</title>
        <authorList>
            <person name="Goeker M."/>
        </authorList>
    </citation>
    <scope>NUCLEOTIDE SEQUENCE [LARGE SCALE GENOMIC DNA]</scope>
    <source>
        <strain evidence="2 3">DSM 16791</strain>
    </source>
</reference>
<dbReference type="AlphaFoldDB" id="A0A317PG35"/>
<sequence>MNFAITEIEGEADDFAASLNAMLDAAALELDKPFIETPLHLRADAGDGALIGGLAACTMQGWLFVRYLVVAEGRRGSGLGRAMMLRAEEIARDRGLVGVYLDTFDFQAPRFYASMGYIECGRLPAAGGAPQRIWFAKTFQTSE</sequence>
<dbReference type="Pfam" id="PF00583">
    <property type="entry name" value="Acetyltransf_1"/>
    <property type="match status" value="1"/>
</dbReference>
<dbReference type="CDD" id="cd04301">
    <property type="entry name" value="NAT_SF"/>
    <property type="match status" value="1"/>
</dbReference>
<dbReference type="EMBL" id="QGTR01000004">
    <property type="protein sequence ID" value="PWV98984.1"/>
    <property type="molecule type" value="Genomic_DNA"/>
</dbReference>
<organism evidence="2 3">
    <name type="scientific">Hoeflea marina</name>
    <dbReference type="NCBI Taxonomy" id="274592"/>
    <lineage>
        <taxon>Bacteria</taxon>
        <taxon>Pseudomonadati</taxon>
        <taxon>Pseudomonadota</taxon>
        <taxon>Alphaproteobacteria</taxon>
        <taxon>Hyphomicrobiales</taxon>
        <taxon>Rhizobiaceae</taxon>
        <taxon>Hoeflea</taxon>
    </lineage>
</organism>
<gene>
    <name evidence="2" type="ORF">DFR52_104275</name>
</gene>
<dbReference type="InterPro" id="IPR016181">
    <property type="entry name" value="Acyl_CoA_acyltransferase"/>
</dbReference>
<evidence type="ECO:0000259" key="1">
    <source>
        <dbReference type="PROSITE" id="PS51186"/>
    </source>
</evidence>
<dbReference type="PANTHER" id="PTHR13538">
    <property type="entry name" value="N-ACETYLTRANSFERASE 6"/>
    <property type="match status" value="1"/>
</dbReference>
<feature type="domain" description="N-acetyltransferase" evidence="1">
    <location>
        <begin position="3"/>
        <end position="140"/>
    </location>
</feature>
<dbReference type="RefSeq" id="WP_110033141.1">
    <property type="nucleotide sequence ID" value="NZ_QGTR01000004.1"/>
</dbReference>
<dbReference type="GO" id="GO:0005737">
    <property type="term" value="C:cytoplasm"/>
    <property type="evidence" value="ECO:0007669"/>
    <property type="project" value="TreeGrafter"/>
</dbReference>
<dbReference type="PROSITE" id="PS51186">
    <property type="entry name" value="GNAT"/>
    <property type="match status" value="1"/>
</dbReference>
<dbReference type="InterPro" id="IPR000182">
    <property type="entry name" value="GNAT_dom"/>
</dbReference>
<name>A0A317PG35_9HYPH</name>
<dbReference type="GO" id="GO:1905502">
    <property type="term" value="F:acetyl-CoA binding"/>
    <property type="evidence" value="ECO:0007669"/>
    <property type="project" value="TreeGrafter"/>
</dbReference>
<protein>
    <submittedName>
        <fullName evidence="2">Acetyltransferase (GNAT) family protein</fullName>
    </submittedName>
</protein>
<keyword evidence="2" id="KW-0808">Transferase</keyword>
<proteinExistence type="predicted"/>
<dbReference type="Gene3D" id="3.40.630.30">
    <property type="match status" value="1"/>
</dbReference>
<keyword evidence="3" id="KW-1185">Reference proteome</keyword>
<dbReference type="PANTHER" id="PTHR13538:SF4">
    <property type="entry name" value="N-ALPHA-ACETYLTRANSFERASE 80"/>
    <property type="match status" value="1"/>
</dbReference>
<dbReference type="GO" id="GO:0008080">
    <property type="term" value="F:N-acetyltransferase activity"/>
    <property type="evidence" value="ECO:0007669"/>
    <property type="project" value="InterPro"/>
</dbReference>
<comment type="caution">
    <text evidence="2">The sequence shown here is derived from an EMBL/GenBank/DDBJ whole genome shotgun (WGS) entry which is preliminary data.</text>
</comment>
<evidence type="ECO:0000313" key="2">
    <source>
        <dbReference type="EMBL" id="PWV98984.1"/>
    </source>
</evidence>
<dbReference type="OrthoDB" id="9787920at2"/>
<dbReference type="Proteomes" id="UP000246352">
    <property type="component" value="Unassembled WGS sequence"/>
</dbReference>
<evidence type="ECO:0000313" key="3">
    <source>
        <dbReference type="Proteomes" id="UP000246352"/>
    </source>
</evidence>
<dbReference type="SUPFAM" id="SSF55729">
    <property type="entry name" value="Acyl-CoA N-acyltransferases (Nat)"/>
    <property type="match status" value="1"/>
</dbReference>
<accession>A0A317PG35</accession>